<dbReference type="PROSITE" id="PS51007">
    <property type="entry name" value="CYTC"/>
    <property type="match status" value="1"/>
</dbReference>
<keyword evidence="7 9" id="KW-0408">Iron</keyword>
<feature type="binding site" description="covalent" evidence="8">
    <location>
        <position position="131"/>
    </location>
    <ligand>
        <name>heme c</name>
        <dbReference type="ChEBI" id="CHEBI:61717"/>
        <label>2</label>
    </ligand>
</feature>
<comment type="caution">
    <text evidence="12">The sequence shown here is derived from an EMBL/GenBank/DDBJ whole genome shotgun (WGS) entry which is preliminary data.</text>
</comment>
<name>A0A4R4A9F1_MARGR</name>
<evidence type="ECO:0000256" key="7">
    <source>
        <dbReference type="ARBA" id="ARBA00023004"/>
    </source>
</evidence>
<proteinExistence type="predicted"/>
<evidence type="ECO:0000256" key="3">
    <source>
        <dbReference type="ARBA" id="ARBA00022617"/>
    </source>
</evidence>
<feature type="binding site" description="covalent" evidence="8">
    <location>
        <position position="41"/>
    </location>
    <ligand>
        <name>heme c</name>
        <dbReference type="ChEBI" id="CHEBI:61717"/>
        <label>1</label>
    </ligand>
</feature>
<evidence type="ECO:0000313" key="13">
    <source>
        <dbReference type="Proteomes" id="UP000295247"/>
    </source>
</evidence>
<evidence type="ECO:0000313" key="12">
    <source>
        <dbReference type="EMBL" id="TCW35562.1"/>
    </source>
</evidence>
<evidence type="ECO:0000256" key="4">
    <source>
        <dbReference type="ARBA" id="ARBA00022723"/>
    </source>
</evidence>
<keyword evidence="5" id="KW-0574">Periplasm</keyword>
<dbReference type="PANTHER" id="PTHR33751">
    <property type="entry name" value="CBB3-TYPE CYTOCHROME C OXIDASE SUBUNIT FIXP"/>
    <property type="match status" value="1"/>
</dbReference>
<dbReference type="InterPro" id="IPR009056">
    <property type="entry name" value="Cyt_c-like_dom"/>
</dbReference>
<dbReference type="GO" id="GO:0042597">
    <property type="term" value="C:periplasmic space"/>
    <property type="evidence" value="ECO:0007669"/>
    <property type="project" value="UniProtKB-SubCell"/>
</dbReference>
<evidence type="ECO:0000256" key="6">
    <source>
        <dbReference type="ARBA" id="ARBA00022982"/>
    </source>
</evidence>
<evidence type="ECO:0000256" key="1">
    <source>
        <dbReference type="ARBA" id="ARBA00004418"/>
    </source>
</evidence>
<dbReference type="SUPFAM" id="SSF46626">
    <property type="entry name" value="Cytochrome c"/>
    <property type="match status" value="2"/>
</dbReference>
<keyword evidence="3 8" id="KW-0349">Heme</keyword>
<reference evidence="12 13" key="1">
    <citation type="submission" date="2019-03" db="EMBL/GenBank/DDBJ databases">
        <title>Genomic Encyclopedia of Type Strains, Phase IV (KMG-IV): sequencing the most valuable type-strain genomes for metagenomic binning, comparative biology and taxonomic classification.</title>
        <authorList>
            <person name="Goeker M."/>
        </authorList>
    </citation>
    <scope>NUCLEOTIDE SEQUENCE [LARGE SCALE GENOMIC DNA]</scope>
    <source>
        <strain evidence="12 13">DSM 203</strain>
    </source>
</reference>
<keyword evidence="6" id="KW-0249">Electron transport</keyword>
<dbReference type="Proteomes" id="UP000295247">
    <property type="component" value="Unassembled WGS sequence"/>
</dbReference>
<feature type="binding site" description="covalent" evidence="8">
    <location>
        <position position="38"/>
    </location>
    <ligand>
        <name>heme c</name>
        <dbReference type="ChEBI" id="CHEBI:61717"/>
        <label>1</label>
    </ligand>
</feature>
<gene>
    <name evidence="12" type="ORF">EDC29_106130</name>
</gene>
<dbReference type="Gene3D" id="1.10.760.10">
    <property type="entry name" value="Cytochrome c-like domain"/>
    <property type="match status" value="2"/>
</dbReference>
<sequence>MADSIRNRLSLTAGLLALGLVSAAQAGDATPEMLANACAGCHGTEGNSMGPAAPSISAMDPLVFVDTMEAFKSGDTYSTVMGRIAKGYDTAEFEAMAEYFHAQPYRPAPQDYDAALVDTGAELHDRFCEKCHAEGGIPLVDEEDYNILAGQWMPYLRYAMEDFRADRRELPKKMRSKLEDLLERHGEDGLEALYAFYASQQ</sequence>
<keyword evidence="2" id="KW-0813">Transport</keyword>
<keyword evidence="4 9" id="KW-0479">Metal-binding</keyword>
<dbReference type="RefSeq" id="WP_123140598.1">
    <property type="nucleotide sequence ID" value="NZ_NRRH01000009.1"/>
</dbReference>
<dbReference type="InterPro" id="IPR050597">
    <property type="entry name" value="Cytochrome_c_Oxidase_Subunit"/>
</dbReference>
<feature type="domain" description="Cytochrome c" evidence="11">
    <location>
        <begin position="22"/>
        <end position="104"/>
    </location>
</feature>
<dbReference type="EMBL" id="SMDC01000006">
    <property type="protein sequence ID" value="TCW35562.1"/>
    <property type="molecule type" value="Genomic_DNA"/>
</dbReference>
<dbReference type="InterPro" id="IPR024167">
    <property type="entry name" value="Cytochrome_c4-like"/>
</dbReference>
<keyword evidence="10" id="KW-0732">Signal</keyword>
<dbReference type="GO" id="GO:0005506">
    <property type="term" value="F:iron ion binding"/>
    <property type="evidence" value="ECO:0007669"/>
    <property type="project" value="InterPro"/>
</dbReference>
<feature type="chain" id="PRO_5020435418" evidence="10">
    <location>
        <begin position="27"/>
        <end position="201"/>
    </location>
</feature>
<dbReference type="PANTHER" id="PTHR33751:SF9">
    <property type="entry name" value="CYTOCHROME C4"/>
    <property type="match status" value="1"/>
</dbReference>
<feature type="signal peptide" evidence="10">
    <location>
        <begin position="1"/>
        <end position="26"/>
    </location>
</feature>
<feature type="binding site" description="axial binding residue" evidence="9">
    <location>
        <position position="81"/>
    </location>
    <ligand>
        <name>heme c</name>
        <dbReference type="ChEBI" id="CHEBI:61717"/>
        <label>1</label>
    </ligand>
    <ligandPart>
        <name>Fe</name>
        <dbReference type="ChEBI" id="CHEBI:18248"/>
    </ligandPart>
</feature>
<comment type="PTM">
    <text evidence="8">Binds 2 heme c groups covalently per subunit.</text>
</comment>
<dbReference type="AlphaFoldDB" id="A0A4R4A9F1"/>
<dbReference type="InterPro" id="IPR036909">
    <property type="entry name" value="Cyt_c-like_dom_sf"/>
</dbReference>
<feature type="binding site" description="covalent" evidence="8">
    <location>
        <position position="128"/>
    </location>
    <ligand>
        <name>heme c</name>
        <dbReference type="ChEBI" id="CHEBI:61717"/>
        <label>2</label>
    </ligand>
</feature>
<dbReference type="GO" id="GO:0020037">
    <property type="term" value="F:heme binding"/>
    <property type="evidence" value="ECO:0007669"/>
    <property type="project" value="InterPro"/>
</dbReference>
<evidence type="ECO:0000256" key="9">
    <source>
        <dbReference type="PIRSR" id="PIRSR000005-2"/>
    </source>
</evidence>
<evidence type="ECO:0000256" key="8">
    <source>
        <dbReference type="PIRSR" id="PIRSR000005-1"/>
    </source>
</evidence>
<evidence type="ECO:0000259" key="11">
    <source>
        <dbReference type="PROSITE" id="PS51007"/>
    </source>
</evidence>
<evidence type="ECO:0000256" key="10">
    <source>
        <dbReference type="SAM" id="SignalP"/>
    </source>
</evidence>
<protein>
    <submittedName>
        <fullName evidence="12">Sulfide dehydrogenase (Flavocytochrome c) cytochrome c subunit</fullName>
    </submittedName>
</protein>
<organism evidence="12 13">
    <name type="scientific">Marichromatium gracile</name>
    <name type="common">Chromatium gracile</name>
    <dbReference type="NCBI Taxonomy" id="1048"/>
    <lineage>
        <taxon>Bacteria</taxon>
        <taxon>Pseudomonadati</taxon>
        <taxon>Pseudomonadota</taxon>
        <taxon>Gammaproteobacteria</taxon>
        <taxon>Chromatiales</taxon>
        <taxon>Chromatiaceae</taxon>
        <taxon>Marichromatium</taxon>
    </lineage>
</organism>
<feature type="binding site" description="axial binding residue" evidence="9">
    <location>
        <position position="132"/>
    </location>
    <ligand>
        <name>heme c</name>
        <dbReference type="ChEBI" id="CHEBI:61717"/>
        <label>2</label>
    </ligand>
    <ligandPart>
        <name>Fe</name>
        <dbReference type="ChEBI" id="CHEBI:18248"/>
    </ligandPart>
</feature>
<evidence type="ECO:0000256" key="2">
    <source>
        <dbReference type="ARBA" id="ARBA00022448"/>
    </source>
</evidence>
<accession>A0A4R4A9F1</accession>
<dbReference type="GO" id="GO:0009055">
    <property type="term" value="F:electron transfer activity"/>
    <property type="evidence" value="ECO:0007669"/>
    <property type="project" value="InterPro"/>
</dbReference>
<evidence type="ECO:0000256" key="5">
    <source>
        <dbReference type="ARBA" id="ARBA00022764"/>
    </source>
</evidence>
<feature type="binding site" description="axial binding residue" evidence="9">
    <location>
        <position position="42"/>
    </location>
    <ligand>
        <name>heme c</name>
        <dbReference type="ChEBI" id="CHEBI:61717"/>
        <label>1</label>
    </ligand>
    <ligandPart>
        <name>Fe</name>
        <dbReference type="ChEBI" id="CHEBI:18248"/>
    </ligandPart>
</feature>
<dbReference type="PIRSF" id="PIRSF000005">
    <property type="entry name" value="Cytochrome_c4"/>
    <property type="match status" value="1"/>
</dbReference>
<comment type="subcellular location">
    <subcellularLocation>
        <location evidence="1">Periplasm</location>
    </subcellularLocation>
</comment>